<feature type="region of interest" description="Disordered" evidence="3">
    <location>
        <begin position="128"/>
        <end position="205"/>
    </location>
</feature>
<organism evidence="5 6">
    <name type="scientific">Exocentrus adspersus</name>
    <dbReference type="NCBI Taxonomy" id="1586481"/>
    <lineage>
        <taxon>Eukaryota</taxon>
        <taxon>Metazoa</taxon>
        <taxon>Ecdysozoa</taxon>
        <taxon>Arthropoda</taxon>
        <taxon>Hexapoda</taxon>
        <taxon>Insecta</taxon>
        <taxon>Pterygota</taxon>
        <taxon>Neoptera</taxon>
        <taxon>Endopterygota</taxon>
        <taxon>Coleoptera</taxon>
        <taxon>Polyphaga</taxon>
        <taxon>Cucujiformia</taxon>
        <taxon>Chrysomeloidea</taxon>
        <taxon>Cerambycidae</taxon>
        <taxon>Lamiinae</taxon>
        <taxon>Acanthocinini</taxon>
        <taxon>Exocentrus</taxon>
    </lineage>
</organism>
<gene>
    <name evidence="5" type="ORF">NQ315_017599</name>
</gene>
<dbReference type="InterPro" id="IPR051095">
    <property type="entry name" value="Dros_DevTransReg"/>
</dbReference>
<evidence type="ECO:0000313" key="5">
    <source>
        <dbReference type="EMBL" id="KAJ8909498.1"/>
    </source>
</evidence>
<feature type="region of interest" description="Disordered" evidence="3">
    <location>
        <begin position="271"/>
        <end position="293"/>
    </location>
</feature>
<evidence type="ECO:0000313" key="6">
    <source>
        <dbReference type="Proteomes" id="UP001159042"/>
    </source>
</evidence>
<dbReference type="AlphaFoldDB" id="A0AAV8V5R7"/>
<dbReference type="Gene3D" id="3.30.710.10">
    <property type="entry name" value="Potassium Channel Kv1.1, Chain A"/>
    <property type="match status" value="1"/>
</dbReference>
<dbReference type="Proteomes" id="UP001159042">
    <property type="component" value="Unassembled WGS sequence"/>
</dbReference>
<dbReference type="EMBL" id="JANEYG010000532">
    <property type="protein sequence ID" value="KAJ8909498.1"/>
    <property type="molecule type" value="Genomic_DNA"/>
</dbReference>
<dbReference type="InterPro" id="IPR000210">
    <property type="entry name" value="BTB/POZ_dom"/>
</dbReference>
<evidence type="ECO:0000259" key="4">
    <source>
        <dbReference type="PROSITE" id="PS50097"/>
    </source>
</evidence>
<comment type="caution">
    <text evidence="5">The sequence shown here is derived from an EMBL/GenBank/DDBJ whole genome shotgun (WGS) entry which is preliminary data.</text>
</comment>
<dbReference type="PANTHER" id="PTHR23110:SF109">
    <property type="entry name" value="FI07618P-RELATED"/>
    <property type="match status" value="1"/>
</dbReference>
<proteinExistence type="predicted"/>
<dbReference type="CDD" id="cd18315">
    <property type="entry name" value="BTB_POZ_BAB-like"/>
    <property type="match status" value="1"/>
</dbReference>
<dbReference type="PANTHER" id="PTHR23110">
    <property type="entry name" value="BTB DOMAIN TRANSCRIPTION FACTOR"/>
    <property type="match status" value="1"/>
</dbReference>
<keyword evidence="2" id="KW-0539">Nucleus</keyword>
<dbReference type="SMART" id="SM00225">
    <property type="entry name" value="BTB"/>
    <property type="match status" value="1"/>
</dbReference>
<dbReference type="PROSITE" id="PS50097">
    <property type="entry name" value="BTB"/>
    <property type="match status" value="1"/>
</dbReference>
<feature type="compositionally biased region" description="Polar residues" evidence="3">
    <location>
        <begin position="349"/>
        <end position="365"/>
    </location>
</feature>
<feature type="domain" description="BTB" evidence="4">
    <location>
        <begin position="35"/>
        <end position="100"/>
    </location>
</feature>
<reference evidence="5 6" key="1">
    <citation type="journal article" date="2023" name="Insect Mol. Biol.">
        <title>Genome sequencing provides insights into the evolution of gene families encoding plant cell wall-degrading enzymes in longhorned beetles.</title>
        <authorList>
            <person name="Shin N.R."/>
            <person name="Okamura Y."/>
            <person name="Kirsch R."/>
            <person name="Pauchet Y."/>
        </authorList>
    </citation>
    <scope>NUCLEOTIDE SEQUENCE [LARGE SCALE GENOMIC DNA]</scope>
    <source>
        <strain evidence="5">EAD_L_NR</strain>
    </source>
</reference>
<accession>A0AAV8V5R7</accession>
<dbReference type="GO" id="GO:0005634">
    <property type="term" value="C:nucleus"/>
    <property type="evidence" value="ECO:0007669"/>
    <property type="project" value="UniProtKB-SubCell"/>
</dbReference>
<feature type="compositionally biased region" description="Basic and acidic residues" evidence="3">
    <location>
        <begin position="155"/>
        <end position="164"/>
    </location>
</feature>
<keyword evidence="6" id="KW-1185">Reference proteome</keyword>
<feature type="compositionally biased region" description="Polar residues" evidence="3">
    <location>
        <begin position="194"/>
        <end position="204"/>
    </location>
</feature>
<evidence type="ECO:0000256" key="1">
    <source>
        <dbReference type="ARBA" id="ARBA00004123"/>
    </source>
</evidence>
<dbReference type="InterPro" id="IPR011333">
    <property type="entry name" value="SKP1/BTB/POZ_sf"/>
</dbReference>
<feature type="compositionally biased region" description="Low complexity" evidence="3">
    <location>
        <begin position="367"/>
        <end position="378"/>
    </location>
</feature>
<feature type="region of interest" description="Disordered" evidence="3">
    <location>
        <begin position="328"/>
        <end position="393"/>
    </location>
</feature>
<evidence type="ECO:0000256" key="2">
    <source>
        <dbReference type="ARBA" id="ARBA00023242"/>
    </source>
</evidence>
<dbReference type="Pfam" id="PF00651">
    <property type="entry name" value="BTB"/>
    <property type="match status" value="1"/>
</dbReference>
<protein>
    <recommendedName>
        <fullName evidence="4">BTB domain-containing protein</fullName>
    </recommendedName>
</protein>
<comment type="subcellular location">
    <subcellularLocation>
        <location evidence="1">Nucleus</location>
    </subcellularLocation>
</comment>
<evidence type="ECO:0000256" key="3">
    <source>
        <dbReference type="SAM" id="MobiDB-lite"/>
    </source>
</evidence>
<name>A0AAV8V5R7_9CUCU</name>
<sequence>MAQEPEPERFFTFENFYNHTLSEKMYNFLTNKQFVDVTLVCLGEEIMAHKVVLAAFSQLFQELLLKRSEQNPIIILRDISKAELMPVLEFIYKGNVSLPSSVIPSFLKTIKDLKIEGVEQQAEAYYRTLQNGRADPGKDKTPSSESRWLKRKSPPKRDSNDSTKVRNPFAKRVRKLSSTGSDTTVFDADEKSANRTSSPINNSDVEIIDHNPTLVVIHDTQQMSPDMVSKAHNFTKSLASKTGAVLVKEEQKNSKKTNSPKRVDALKVGINPMFTGSKNPNKENKSPTKAARTDGVDVLNEWLEKRSEELNCSVSDIIEDLNRSLKERIKDGNKNPTTATNGEPHKINSRNIGSEAKTTVDTNLFQPGPSTSSAPAASEKSRPQSPKRLESPKLPENFADLPCYKLKNYCVVCLKFKKNLGKHVQKYHNNTCRTKLICDVCSKTFSSLFPALLAAHKRKCHG</sequence>
<feature type="compositionally biased region" description="Basic and acidic residues" evidence="3">
    <location>
        <begin position="280"/>
        <end position="293"/>
    </location>
</feature>
<dbReference type="SUPFAM" id="SSF54695">
    <property type="entry name" value="POZ domain"/>
    <property type="match status" value="1"/>
</dbReference>
<feature type="compositionally biased region" description="Basic and acidic residues" evidence="3">
    <location>
        <begin position="379"/>
        <end position="393"/>
    </location>
</feature>
<dbReference type="GO" id="GO:0006357">
    <property type="term" value="P:regulation of transcription by RNA polymerase II"/>
    <property type="evidence" value="ECO:0007669"/>
    <property type="project" value="TreeGrafter"/>
</dbReference>